<gene>
    <name evidence="2" type="ORF">MEDL_3460</name>
</gene>
<evidence type="ECO:0000256" key="1">
    <source>
        <dbReference type="SAM" id="MobiDB-lite"/>
    </source>
</evidence>
<sequence length="307" mass="35243">MQSAGELSESHNRNSNNGIRRKMSSKGNQAYVNGKKQYSKDCTIRIEDSRKRKIVTSDENCNDDNVETVCQTEMNDVISLCEVNDTGRDEHIDNKKMRREASKNTKQENNAVKELINDKGDGISDTDGILDIEYSFYNNLYSCFKVDNVKMEEFISSIDHADDTILTVSDKSSIDEMFKYFDMYETSSGTKINMQKSEILPIGKENLKCIPNVYKEMFKGFDLLRDDIKFDLSTENVYDQPLFCNPNVLFDGKTVIWYDFINAGIVQVKDICYEVIEVFLLEMAIVEMIQNVTNHCDINSVVKDLIL</sequence>
<evidence type="ECO:0000313" key="3">
    <source>
        <dbReference type="Proteomes" id="UP000683360"/>
    </source>
</evidence>
<protein>
    <submittedName>
        <fullName evidence="2">Uncharacterized protein</fullName>
    </submittedName>
</protein>
<dbReference type="AlphaFoldDB" id="A0A8S3PWF8"/>
<accession>A0A8S3PWF8</accession>
<name>A0A8S3PWF8_MYTED</name>
<dbReference type="Proteomes" id="UP000683360">
    <property type="component" value="Unassembled WGS sequence"/>
</dbReference>
<evidence type="ECO:0000313" key="2">
    <source>
        <dbReference type="EMBL" id="CAG2188037.1"/>
    </source>
</evidence>
<reference evidence="2" key="1">
    <citation type="submission" date="2021-03" db="EMBL/GenBank/DDBJ databases">
        <authorList>
            <person name="Bekaert M."/>
        </authorList>
    </citation>
    <scope>NUCLEOTIDE SEQUENCE</scope>
</reference>
<dbReference type="EMBL" id="CAJPWZ010000193">
    <property type="protein sequence ID" value="CAG2188037.1"/>
    <property type="molecule type" value="Genomic_DNA"/>
</dbReference>
<keyword evidence="3" id="KW-1185">Reference proteome</keyword>
<organism evidence="2 3">
    <name type="scientific">Mytilus edulis</name>
    <name type="common">Blue mussel</name>
    <dbReference type="NCBI Taxonomy" id="6550"/>
    <lineage>
        <taxon>Eukaryota</taxon>
        <taxon>Metazoa</taxon>
        <taxon>Spiralia</taxon>
        <taxon>Lophotrochozoa</taxon>
        <taxon>Mollusca</taxon>
        <taxon>Bivalvia</taxon>
        <taxon>Autobranchia</taxon>
        <taxon>Pteriomorphia</taxon>
        <taxon>Mytilida</taxon>
        <taxon>Mytiloidea</taxon>
        <taxon>Mytilidae</taxon>
        <taxon>Mytilinae</taxon>
        <taxon>Mytilus</taxon>
    </lineage>
</organism>
<dbReference type="OrthoDB" id="416119at2759"/>
<feature type="region of interest" description="Disordered" evidence="1">
    <location>
        <begin position="1"/>
        <end position="34"/>
    </location>
</feature>
<comment type="caution">
    <text evidence="2">The sequence shown here is derived from an EMBL/GenBank/DDBJ whole genome shotgun (WGS) entry which is preliminary data.</text>
</comment>
<proteinExistence type="predicted"/>